<dbReference type="EMBL" id="LFJN01000030">
    <property type="protein sequence ID" value="KPI36581.1"/>
    <property type="molecule type" value="Genomic_DNA"/>
</dbReference>
<dbReference type="Proteomes" id="UP000038010">
    <property type="component" value="Unassembled WGS sequence"/>
</dbReference>
<feature type="signal peptide" evidence="2">
    <location>
        <begin position="1"/>
        <end position="21"/>
    </location>
</feature>
<reference evidence="3 4" key="1">
    <citation type="submission" date="2015-06" db="EMBL/GenBank/DDBJ databases">
        <title>Draft genome of the ant-associated black yeast Phialophora attae CBS 131958.</title>
        <authorList>
            <person name="Moreno L.F."/>
            <person name="Stielow B.J."/>
            <person name="de Hoog S."/>
            <person name="Vicente V.A."/>
            <person name="Weiss V.A."/>
            <person name="de Vries M."/>
            <person name="Cruz L.M."/>
            <person name="Souza E.M."/>
        </authorList>
    </citation>
    <scope>NUCLEOTIDE SEQUENCE [LARGE SCALE GENOMIC DNA]</scope>
    <source>
        <strain evidence="3 4">CBS 131958</strain>
    </source>
</reference>
<evidence type="ECO:0008006" key="5">
    <source>
        <dbReference type="Google" id="ProtNLM"/>
    </source>
</evidence>
<proteinExistence type="predicted"/>
<name>A0A0N0NJ51_9EURO</name>
<dbReference type="RefSeq" id="XP_017996544.1">
    <property type="nucleotide sequence ID" value="XM_018144555.1"/>
</dbReference>
<dbReference type="Gene3D" id="3.40.50.1820">
    <property type="entry name" value="alpha/beta hydrolase"/>
    <property type="match status" value="1"/>
</dbReference>
<gene>
    <name evidence="3" type="ORF">AB675_4417</name>
</gene>
<keyword evidence="4" id="KW-1185">Reference proteome</keyword>
<dbReference type="VEuPathDB" id="FungiDB:AB675_4417"/>
<organism evidence="3 4">
    <name type="scientific">Cyphellophora attinorum</name>
    <dbReference type="NCBI Taxonomy" id="1664694"/>
    <lineage>
        <taxon>Eukaryota</taxon>
        <taxon>Fungi</taxon>
        <taxon>Dikarya</taxon>
        <taxon>Ascomycota</taxon>
        <taxon>Pezizomycotina</taxon>
        <taxon>Eurotiomycetes</taxon>
        <taxon>Chaetothyriomycetidae</taxon>
        <taxon>Chaetothyriales</taxon>
        <taxon>Cyphellophoraceae</taxon>
        <taxon>Cyphellophora</taxon>
    </lineage>
</organism>
<evidence type="ECO:0000313" key="4">
    <source>
        <dbReference type="Proteomes" id="UP000038010"/>
    </source>
</evidence>
<dbReference type="InterPro" id="IPR029058">
    <property type="entry name" value="AB_hydrolase_fold"/>
</dbReference>
<comment type="caution">
    <text evidence="3">The sequence shown here is derived from an EMBL/GenBank/DDBJ whole genome shotgun (WGS) entry which is preliminary data.</text>
</comment>
<keyword evidence="2" id="KW-0732">Signal</keyword>
<dbReference type="AlphaFoldDB" id="A0A0N0NJ51"/>
<feature type="chain" id="PRO_5005856837" description="Cyclin-like f-box protein" evidence="2">
    <location>
        <begin position="22"/>
        <end position="338"/>
    </location>
</feature>
<protein>
    <recommendedName>
        <fullName evidence="5">Cyclin-like f-box protein</fullName>
    </recommendedName>
</protein>
<dbReference type="GeneID" id="28736435"/>
<feature type="region of interest" description="Disordered" evidence="1">
    <location>
        <begin position="23"/>
        <end position="58"/>
    </location>
</feature>
<dbReference type="OrthoDB" id="4540290at2759"/>
<evidence type="ECO:0000256" key="2">
    <source>
        <dbReference type="SAM" id="SignalP"/>
    </source>
</evidence>
<feature type="compositionally biased region" description="Polar residues" evidence="1">
    <location>
        <begin position="38"/>
        <end position="56"/>
    </location>
</feature>
<sequence>MLRYWSWLLVGLSLFSSLTLAAPERGRNGTGGNRNGRQTAQQQAASVPQVESTASDGSRIVDMTATVNGLQMRFKVSAPEDQFVSTSAVRRQLSNATSASNSTSPGTMGLNVLLHGDGGQSFFDFPNQNVQANLMGVVILAPDPNLFWGGGQGLQRTDGAEHSQAVADLITDVMPQIVNFDPQQVFFTGVSGGALMMSGFFIPRQMQKFPKGGVLLNCGGLPPQVDFVDPNVLATTTIHHQSTQQELASLQQSIPDAVAAYAQAASDAGLSADQVNQLQTVDNTPDGGHCAFDEVGFVSGIQLMADSYANVIQQGGNGQVNGIGNVRRGVVGAQLTFV</sequence>
<accession>A0A0N0NJ51</accession>
<dbReference type="SUPFAM" id="SSF53474">
    <property type="entry name" value="alpha/beta-Hydrolases"/>
    <property type="match status" value="1"/>
</dbReference>
<evidence type="ECO:0000313" key="3">
    <source>
        <dbReference type="EMBL" id="KPI36581.1"/>
    </source>
</evidence>
<evidence type="ECO:0000256" key="1">
    <source>
        <dbReference type="SAM" id="MobiDB-lite"/>
    </source>
</evidence>